<comment type="caution">
    <text evidence="1">The sequence shown here is derived from an EMBL/GenBank/DDBJ whole genome shotgun (WGS) entry which is preliminary data.</text>
</comment>
<dbReference type="InterPro" id="IPR028974">
    <property type="entry name" value="TSP_type-3_rpt"/>
</dbReference>
<evidence type="ECO:0000313" key="3">
    <source>
        <dbReference type="Proteomes" id="UP000093757"/>
    </source>
</evidence>
<reference evidence="1 3" key="2">
    <citation type="submission" date="2016-06" db="EMBL/GenBank/DDBJ databases">
        <authorList>
            <person name="Kjaerup R.B."/>
            <person name="Dalgaard T.S."/>
            <person name="Juul-Madsen H.R."/>
        </authorList>
    </citation>
    <scope>NUCLEOTIDE SEQUENCE [LARGE SCALE GENOMIC DNA]</scope>
    <source>
        <strain evidence="1 3">1245752.6</strain>
    </source>
</reference>
<dbReference type="RefSeq" id="WP_065135480.1">
    <property type="nucleotide sequence ID" value="NZ_JACKSU010000075.1"/>
</dbReference>
<dbReference type="SUPFAM" id="SSF103647">
    <property type="entry name" value="TSP type-3 repeat"/>
    <property type="match status" value="2"/>
</dbReference>
<dbReference type="OrthoDB" id="4762063at2"/>
<reference evidence="2 4" key="1">
    <citation type="submission" date="2016-01" db="EMBL/GenBank/DDBJ databases">
        <title>The new phylogeny of the genus Mycobacterium.</title>
        <authorList>
            <person name="Tarcisio F."/>
            <person name="Conor M."/>
            <person name="Antonella G."/>
            <person name="Elisabetta G."/>
            <person name="Giulia F.S."/>
            <person name="Sara T."/>
            <person name="Anna F."/>
            <person name="Clotilde B."/>
            <person name="Roberto B."/>
            <person name="Veronica D.S."/>
            <person name="Fabio R."/>
            <person name="Monica P."/>
            <person name="Olivier J."/>
            <person name="Enrico T."/>
            <person name="Nicola S."/>
        </authorList>
    </citation>
    <scope>NUCLEOTIDE SEQUENCE [LARGE SCALE GENOMIC DNA]</scope>
    <source>
        <strain evidence="2 4">DSM 44160</strain>
    </source>
</reference>
<dbReference type="Proteomes" id="UP000193928">
    <property type="component" value="Unassembled WGS sequence"/>
</dbReference>
<evidence type="ECO:0000313" key="1">
    <source>
        <dbReference type="EMBL" id="OBS00161.1"/>
    </source>
</evidence>
<evidence type="ECO:0000313" key="4">
    <source>
        <dbReference type="Proteomes" id="UP000193928"/>
    </source>
</evidence>
<evidence type="ECO:0000313" key="2">
    <source>
        <dbReference type="EMBL" id="ORV95061.1"/>
    </source>
</evidence>
<dbReference type="Proteomes" id="UP000093757">
    <property type="component" value="Unassembled WGS sequence"/>
</dbReference>
<protein>
    <submittedName>
        <fullName evidence="1">Pullulanase</fullName>
    </submittedName>
</protein>
<gene>
    <name evidence="1" type="ORF">A9W98_26310</name>
    <name evidence="2" type="ORF">AWC08_15640</name>
</gene>
<dbReference type="AlphaFoldDB" id="A0A1A6BCZ7"/>
<proteinExistence type="predicted"/>
<organism evidence="1 3">
    <name type="scientific">Mycobacterium gordonae</name>
    <dbReference type="NCBI Taxonomy" id="1778"/>
    <lineage>
        <taxon>Bacteria</taxon>
        <taxon>Bacillati</taxon>
        <taxon>Actinomycetota</taxon>
        <taxon>Actinomycetes</taxon>
        <taxon>Mycobacteriales</taxon>
        <taxon>Mycobacteriaceae</taxon>
        <taxon>Mycobacterium</taxon>
    </lineage>
</organism>
<dbReference type="GO" id="GO:0005509">
    <property type="term" value="F:calcium ion binding"/>
    <property type="evidence" value="ECO:0007669"/>
    <property type="project" value="InterPro"/>
</dbReference>
<keyword evidence="4" id="KW-1185">Reference proteome</keyword>
<accession>A0A1A6BCZ7</accession>
<sequence length="169" mass="17614">MDYCLGGDDGAASIWTRPPDLDLDSDGTLDAIGLDLDGDGLRDDALADFDGDGLADHAVLDVDNDGTPESYFVDDGSGTWAVAVDREGQLRWFGLDGVEHHGGPLVDFDGQGNSDDRLIDTNGDGTADRVVCAGVEEVTGYVDTDGDGLWDLRLSDTDSDGSADGAATL</sequence>
<name>A0A1A6BCZ7_MYCGO</name>
<dbReference type="EMBL" id="MAEM01000380">
    <property type="protein sequence ID" value="OBS00161.1"/>
    <property type="molecule type" value="Genomic_DNA"/>
</dbReference>
<dbReference type="EMBL" id="LQOY01000023">
    <property type="protein sequence ID" value="ORV95061.1"/>
    <property type="molecule type" value="Genomic_DNA"/>
</dbReference>